<evidence type="ECO:0000256" key="1">
    <source>
        <dbReference type="SAM" id="Coils"/>
    </source>
</evidence>
<keyword evidence="3" id="KW-1185">Reference proteome</keyword>
<proteinExistence type="predicted"/>
<protein>
    <submittedName>
        <fullName evidence="2">Uncharacterized protein</fullName>
    </submittedName>
</protein>
<accession>A0A397IWL8</accession>
<keyword evidence="1" id="KW-0175">Coiled coil</keyword>
<feature type="coiled-coil region" evidence="1">
    <location>
        <begin position="53"/>
        <end position="80"/>
    </location>
</feature>
<organism evidence="2 3">
    <name type="scientific">Diversispora epigaea</name>
    <dbReference type="NCBI Taxonomy" id="1348612"/>
    <lineage>
        <taxon>Eukaryota</taxon>
        <taxon>Fungi</taxon>
        <taxon>Fungi incertae sedis</taxon>
        <taxon>Mucoromycota</taxon>
        <taxon>Glomeromycotina</taxon>
        <taxon>Glomeromycetes</taxon>
        <taxon>Diversisporales</taxon>
        <taxon>Diversisporaceae</taxon>
        <taxon>Diversispora</taxon>
    </lineage>
</organism>
<gene>
    <name evidence="2" type="ORF">Glove_177g51</name>
</gene>
<name>A0A397IWL8_9GLOM</name>
<evidence type="ECO:0000313" key="2">
    <source>
        <dbReference type="EMBL" id="RHZ77474.1"/>
    </source>
</evidence>
<dbReference type="EMBL" id="PQFF01000167">
    <property type="protein sequence ID" value="RHZ77474.1"/>
    <property type="molecule type" value="Genomic_DNA"/>
</dbReference>
<sequence>MPITMQQIRSGIDRINRKYFFKAKATLIILQEKGDDNNKMIKKTRSSRILTPFHVANKRKERAERKFKLEEERKLKAKEVDEEWRWRCWLEDYKYYLEHDFNYQDFEDRIFYLDKLLNNEVRIDDVVFGDPNLPEMWLSVTGKDVDVLSGRKKVVTWGENIVHEFKERRTREKLWRCIKKVIAKLGEREIY</sequence>
<reference evidence="2 3" key="1">
    <citation type="submission" date="2018-08" db="EMBL/GenBank/DDBJ databases">
        <title>Genome and evolution of the arbuscular mycorrhizal fungus Diversispora epigaea (formerly Glomus versiforme) and its bacterial endosymbionts.</title>
        <authorList>
            <person name="Sun X."/>
            <person name="Fei Z."/>
            <person name="Harrison M."/>
        </authorList>
    </citation>
    <scope>NUCLEOTIDE SEQUENCE [LARGE SCALE GENOMIC DNA]</scope>
    <source>
        <strain evidence="2 3">IT104</strain>
    </source>
</reference>
<comment type="caution">
    <text evidence="2">The sequence shown here is derived from an EMBL/GenBank/DDBJ whole genome shotgun (WGS) entry which is preliminary data.</text>
</comment>
<dbReference type="Proteomes" id="UP000266861">
    <property type="component" value="Unassembled WGS sequence"/>
</dbReference>
<evidence type="ECO:0000313" key="3">
    <source>
        <dbReference type="Proteomes" id="UP000266861"/>
    </source>
</evidence>
<dbReference type="AlphaFoldDB" id="A0A397IWL8"/>